<dbReference type="Proteomes" id="UP001196413">
    <property type="component" value="Unassembled WGS sequence"/>
</dbReference>
<evidence type="ECO:0000313" key="2">
    <source>
        <dbReference type="EMBL" id="KAJ1368358.1"/>
    </source>
</evidence>
<comment type="caution">
    <text evidence="2">The sequence shown here is derived from an EMBL/GenBank/DDBJ whole genome shotgun (WGS) entry which is preliminary data.</text>
</comment>
<feature type="region of interest" description="Disordered" evidence="1">
    <location>
        <begin position="1"/>
        <end position="29"/>
    </location>
</feature>
<accession>A0AAD5R2T9</accession>
<reference evidence="2" key="1">
    <citation type="submission" date="2021-06" db="EMBL/GenBank/DDBJ databases">
        <title>Parelaphostrongylus tenuis whole genome reference sequence.</title>
        <authorList>
            <person name="Garwood T.J."/>
            <person name="Larsen P.A."/>
            <person name="Fountain-Jones N.M."/>
            <person name="Garbe J.R."/>
            <person name="Macchietto M.G."/>
            <person name="Kania S.A."/>
            <person name="Gerhold R.W."/>
            <person name="Richards J.E."/>
            <person name="Wolf T.M."/>
        </authorList>
    </citation>
    <scope>NUCLEOTIDE SEQUENCE</scope>
    <source>
        <strain evidence="2">MNPRO001-30</strain>
        <tissue evidence="2">Meninges</tissue>
    </source>
</reference>
<name>A0AAD5R2T9_PARTN</name>
<protein>
    <submittedName>
        <fullName evidence="2">Uncharacterized protein</fullName>
    </submittedName>
</protein>
<dbReference type="EMBL" id="JAHQIW010006169">
    <property type="protein sequence ID" value="KAJ1368358.1"/>
    <property type="molecule type" value="Genomic_DNA"/>
</dbReference>
<organism evidence="2 3">
    <name type="scientific">Parelaphostrongylus tenuis</name>
    <name type="common">Meningeal worm</name>
    <dbReference type="NCBI Taxonomy" id="148309"/>
    <lineage>
        <taxon>Eukaryota</taxon>
        <taxon>Metazoa</taxon>
        <taxon>Ecdysozoa</taxon>
        <taxon>Nematoda</taxon>
        <taxon>Chromadorea</taxon>
        <taxon>Rhabditida</taxon>
        <taxon>Rhabditina</taxon>
        <taxon>Rhabditomorpha</taxon>
        <taxon>Strongyloidea</taxon>
        <taxon>Metastrongylidae</taxon>
        <taxon>Parelaphostrongylus</taxon>
    </lineage>
</organism>
<sequence length="135" mass="14780">MGCNKGNSSKAKNEIGLQPGDDGSDSCAQLPRKYTSASAANEFSYLSLVARSRAASAVDHGEFAPPSSQMQVLECDDCYEEAYAHASTRSCTVHKSPPSMTWLPKKVIWETNRYVGCTTHVCDGFYFTSRMHRAS</sequence>
<gene>
    <name evidence="2" type="ORF">KIN20_029478</name>
</gene>
<proteinExistence type="predicted"/>
<evidence type="ECO:0000256" key="1">
    <source>
        <dbReference type="SAM" id="MobiDB-lite"/>
    </source>
</evidence>
<dbReference type="AlphaFoldDB" id="A0AAD5R2T9"/>
<keyword evidence="3" id="KW-1185">Reference proteome</keyword>
<feature type="compositionally biased region" description="Polar residues" evidence="1">
    <location>
        <begin position="1"/>
        <end position="10"/>
    </location>
</feature>
<evidence type="ECO:0000313" key="3">
    <source>
        <dbReference type="Proteomes" id="UP001196413"/>
    </source>
</evidence>